<evidence type="ECO:0000313" key="5">
    <source>
        <dbReference type="Proteomes" id="UP000198582"/>
    </source>
</evidence>
<feature type="domain" description="Solute-binding protein family 3/N-terminal" evidence="3">
    <location>
        <begin position="47"/>
        <end position="268"/>
    </location>
</feature>
<sequence length="268" mass="29047">MVKTRVVALGVVLLVVLGVGAAAAAPGGDGAGWSGAGRLGEIVARGELRVCGTGDYRPFTYLDSDGRWSGIDVDLAADLARRLSTRLTLVRTTWAKVAVDVGNRCDLVMGGVSVTPARARTALFTTPYLGDGKTPITRCADVAKYATLAQIDRAGVRAIVNPGGTNDQFATANLHHATIVRYPDNNTIFEQLLAGRADLMITDASETRWQARQHPQLCAVHPDQPFTQDEKAYLLPRGEDAFRQFVDRWLLEVREDGTYARVTRPWLG</sequence>
<dbReference type="Proteomes" id="UP000198582">
    <property type="component" value="Unassembled WGS sequence"/>
</dbReference>
<gene>
    <name evidence="4" type="ORF">SAMN04489732_105199</name>
</gene>
<accession>A0A1H8WHI4</accession>
<dbReference type="Pfam" id="PF00497">
    <property type="entry name" value="SBP_bac_3"/>
    <property type="match status" value="1"/>
</dbReference>
<dbReference type="PANTHER" id="PTHR35936:SF19">
    <property type="entry name" value="AMINO-ACID-BINDING PROTEIN YXEM-RELATED"/>
    <property type="match status" value="1"/>
</dbReference>
<feature type="chain" id="PRO_5011605616" evidence="2">
    <location>
        <begin position="25"/>
        <end position="268"/>
    </location>
</feature>
<feature type="signal peptide" evidence="2">
    <location>
        <begin position="1"/>
        <end position="24"/>
    </location>
</feature>
<dbReference type="STRING" id="394193.SAMN04489732_105199"/>
<dbReference type="Gene3D" id="3.40.190.10">
    <property type="entry name" value="Periplasmic binding protein-like II"/>
    <property type="match status" value="2"/>
</dbReference>
<dbReference type="SMART" id="SM00062">
    <property type="entry name" value="PBPb"/>
    <property type="match status" value="1"/>
</dbReference>
<reference evidence="4 5" key="1">
    <citation type="submission" date="2016-10" db="EMBL/GenBank/DDBJ databases">
        <authorList>
            <person name="de Groot N.N."/>
        </authorList>
    </citation>
    <scope>NUCLEOTIDE SEQUENCE [LARGE SCALE GENOMIC DNA]</scope>
    <source>
        <strain evidence="4 5">DSM 44993</strain>
    </source>
</reference>
<evidence type="ECO:0000313" key="4">
    <source>
        <dbReference type="EMBL" id="SEP27144.1"/>
    </source>
</evidence>
<evidence type="ECO:0000259" key="3">
    <source>
        <dbReference type="SMART" id="SM00062"/>
    </source>
</evidence>
<proteinExistence type="predicted"/>
<dbReference type="PANTHER" id="PTHR35936">
    <property type="entry name" value="MEMBRANE-BOUND LYTIC MUREIN TRANSGLYCOSYLASE F"/>
    <property type="match status" value="1"/>
</dbReference>
<dbReference type="AlphaFoldDB" id="A0A1H8WHI4"/>
<keyword evidence="1 2" id="KW-0732">Signal</keyword>
<evidence type="ECO:0000256" key="2">
    <source>
        <dbReference type="SAM" id="SignalP"/>
    </source>
</evidence>
<dbReference type="SUPFAM" id="SSF53850">
    <property type="entry name" value="Periplasmic binding protein-like II"/>
    <property type="match status" value="1"/>
</dbReference>
<dbReference type="EMBL" id="FOEF01000005">
    <property type="protein sequence ID" value="SEP27144.1"/>
    <property type="molecule type" value="Genomic_DNA"/>
</dbReference>
<keyword evidence="5" id="KW-1185">Reference proteome</keyword>
<name>A0A1H8WHI4_9PSEU</name>
<evidence type="ECO:0000256" key="1">
    <source>
        <dbReference type="ARBA" id="ARBA00022729"/>
    </source>
</evidence>
<protein>
    <submittedName>
        <fullName evidence="4">Cyclohexadienyl dehydratase</fullName>
    </submittedName>
</protein>
<dbReference type="InterPro" id="IPR001638">
    <property type="entry name" value="Solute-binding_3/MltF_N"/>
</dbReference>
<organism evidence="4 5">
    <name type="scientific">Amycolatopsis saalfeldensis</name>
    <dbReference type="NCBI Taxonomy" id="394193"/>
    <lineage>
        <taxon>Bacteria</taxon>
        <taxon>Bacillati</taxon>
        <taxon>Actinomycetota</taxon>
        <taxon>Actinomycetes</taxon>
        <taxon>Pseudonocardiales</taxon>
        <taxon>Pseudonocardiaceae</taxon>
        <taxon>Amycolatopsis</taxon>
    </lineage>
</organism>